<evidence type="ECO:0000259" key="10">
    <source>
        <dbReference type="PROSITE" id="PS50164"/>
    </source>
</evidence>
<evidence type="ECO:0000256" key="2">
    <source>
        <dbReference type="ARBA" id="ARBA00022769"/>
    </source>
</evidence>
<feature type="domain" description="GIY-YIG" evidence="10">
    <location>
        <begin position="33"/>
        <end position="108"/>
    </location>
</feature>
<dbReference type="SUPFAM" id="SSF82771">
    <property type="entry name" value="GIY-YIG endonuclease"/>
    <property type="match status" value="1"/>
</dbReference>
<dbReference type="PANTHER" id="PTHR30562">
    <property type="entry name" value="UVRC/OXIDOREDUCTASE"/>
    <property type="match status" value="1"/>
</dbReference>
<dbReference type="AlphaFoldDB" id="A0A2J5P8Z1"/>
<keyword evidence="3" id="KW-0378">Hydrolase</keyword>
<dbReference type="InterPro" id="IPR047296">
    <property type="entry name" value="GIY-YIG_UvrC_Cho"/>
</dbReference>
<name>A0A2J5P8Z1_9ENTR</name>
<keyword evidence="4" id="KW-0267">Excision nuclease</keyword>
<evidence type="ECO:0000256" key="9">
    <source>
        <dbReference type="ARBA" id="ARBA00042732"/>
    </source>
</evidence>
<dbReference type="GO" id="GO:0009432">
    <property type="term" value="P:SOS response"/>
    <property type="evidence" value="ECO:0007669"/>
    <property type="project" value="UniProtKB-KW"/>
</dbReference>
<dbReference type="GO" id="GO:0006289">
    <property type="term" value="P:nucleotide-excision repair"/>
    <property type="evidence" value="ECO:0007669"/>
    <property type="project" value="InterPro"/>
</dbReference>
<keyword evidence="6" id="KW-0742">SOS response</keyword>
<keyword evidence="11" id="KW-0540">Nuclease</keyword>
<evidence type="ECO:0000256" key="8">
    <source>
        <dbReference type="ARBA" id="ARBA00042138"/>
    </source>
</evidence>
<proteinExistence type="predicted"/>
<evidence type="ECO:0000256" key="6">
    <source>
        <dbReference type="ARBA" id="ARBA00023236"/>
    </source>
</evidence>
<evidence type="ECO:0000313" key="12">
    <source>
        <dbReference type="Proteomes" id="UP000234667"/>
    </source>
</evidence>
<reference evidence="11 12" key="1">
    <citation type="submission" date="2017-11" db="EMBL/GenBank/DDBJ databases">
        <authorList>
            <person name="Han C.G."/>
        </authorList>
    </citation>
    <scope>NUCLEOTIDE SEQUENCE [LARGE SCALE GENOMIC DNA]</scope>
    <source>
        <strain evidence="11 12">A10</strain>
    </source>
</reference>
<evidence type="ECO:0000313" key="11">
    <source>
        <dbReference type="EMBL" id="PLO62152.1"/>
    </source>
</evidence>
<dbReference type="CDD" id="cd10434">
    <property type="entry name" value="GIY-YIG_UvrC_Cho"/>
    <property type="match status" value="1"/>
</dbReference>
<keyword evidence="1" id="KW-0227">DNA damage</keyword>
<comment type="caution">
    <text evidence="11">The sequence shown here is derived from an EMBL/GenBank/DDBJ whole genome shotgun (WGS) entry which is preliminary data.</text>
</comment>
<dbReference type="Gene3D" id="3.40.1440.10">
    <property type="entry name" value="GIY-YIG endonuclease"/>
    <property type="match status" value="1"/>
</dbReference>
<dbReference type="InterPro" id="IPR050066">
    <property type="entry name" value="UvrABC_protein_C"/>
</dbReference>
<dbReference type="InterPro" id="IPR000305">
    <property type="entry name" value="GIY-YIG_endonuc"/>
</dbReference>
<dbReference type="FunFam" id="3.40.1440.10:FF:000004">
    <property type="entry name" value="UV-repair endonuclease Cho"/>
    <property type="match status" value="1"/>
</dbReference>
<dbReference type="GO" id="GO:0016787">
    <property type="term" value="F:hydrolase activity"/>
    <property type="evidence" value="ECO:0007669"/>
    <property type="project" value="UniProtKB-KW"/>
</dbReference>
<organism evidence="11 12">
    <name type="scientific">Klebsiella michiganensis</name>
    <dbReference type="NCBI Taxonomy" id="1134687"/>
    <lineage>
        <taxon>Bacteria</taxon>
        <taxon>Pseudomonadati</taxon>
        <taxon>Pseudomonadota</taxon>
        <taxon>Gammaproteobacteria</taxon>
        <taxon>Enterobacterales</taxon>
        <taxon>Enterobacteriaceae</taxon>
        <taxon>Klebsiella/Raoultella group</taxon>
        <taxon>Klebsiella</taxon>
    </lineage>
</organism>
<keyword evidence="5" id="KW-0234">DNA repair</keyword>
<evidence type="ECO:0000256" key="5">
    <source>
        <dbReference type="ARBA" id="ARBA00023204"/>
    </source>
</evidence>
<evidence type="ECO:0000256" key="1">
    <source>
        <dbReference type="ARBA" id="ARBA00022763"/>
    </source>
</evidence>
<dbReference type="PROSITE" id="PS50164">
    <property type="entry name" value="GIY_YIG"/>
    <property type="match status" value="1"/>
</dbReference>
<protein>
    <recommendedName>
        <fullName evidence="7">Excinuclease cho</fullName>
    </recommendedName>
    <alternativeName>
        <fullName evidence="9">Endonuclease cho</fullName>
    </alternativeName>
    <alternativeName>
        <fullName evidence="8">UvrC homolog protein</fullName>
    </alternativeName>
</protein>
<dbReference type="GO" id="GO:0004519">
    <property type="term" value="F:endonuclease activity"/>
    <property type="evidence" value="ECO:0007669"/>
    <property type="project" value="UniProtKB-KW"/>
</dbReference>
<gene>
    <name evidence="11" type="ORF">CWN49_31415</name>
</gene>
<evidence type="ECO:0000256" key="7">
    <source>
        <dbReference type="ARBA" id="ARBA00040756"/>
    </source>
</evidence>
<dbReference type="InterPro" id="IPR035901">
    <property type="entry name" value="GIY-YIG_endonuc_sf"/>
</dbReference>
<dbReference type="EMBL" id="PIDR01001569">
    <property type="protein sequence ID" value="PLO62152.1"/>
    <property type="molecule type" value="Genomic_DNA"/>
</dbReference>
<evidence type="ECO:0000256" key="3">
    <source>
        <dbReference type="ARBA" id="ARBA00022801"/>
    </source>
</evidence>
<dbReference type="Proteomes" id="UP000234667">
    <property type="component" value="Unassembled WGS sequence"/>
</dbReference>
<dbReference type="PANTHER" id="PTHR30562:SF10">
    <property type="entry name" value="EXCINUCLEASE CHO"/>
    <property type="match status" value="1"/>
</dbReference>
<keyword evidence="2" id="KW-0228">DNA excision</keyword>
<sequence length="132" mass="15305">MARRQSAPRLEFEAAAIYEYPEHLRPWLEALPRQPGVYLFHGESDTLPLYIGKSVNIRSRVLSHLRTPDEAAMLRQSRRITWQRTAGELGALLLEAQLIKEQQPLFNKRLRQNRQLCSLRLADARPQVVYAS</sequence>
<evidence type="ECO:0000256" key="4">
    <source>
        <dbReference type="ARBA" id="ARBA00022881"/>
    </source>
</evidence>
<dbReference type="SMART" id="SM00465">
    <property type="entry name" value="GIYc"/>
    <property type="match status" value="1"/>
</dbReference>
<feature type="non-terminal residue" evidence="11">
    <location>
        <position position="132"/>
    </location>
</feature>
<dbReference type="GO" id="GO:0009380">
    <property type="term" value="C:excinuclease repair complex"/>
    <property type="evidence" value="ECO:0007669"/>
    <property type="project" value="TreeGrafter"/>
</dbReference>
<accession>A0A2J5P8Z1</accession>
<reference evidence="11 12" key="2">
    <citation type="submission" date="2018-01" db="EMBL/GenBank/DDBJ databases">
        <title>Genomic study of Klebsiella pneumoniae.</title>
        <authorList>
            <person name="Yang Y."/>
            <person name="Bicalho R."/>
        </authorList>
    </citation>
    <scope>NUCLEOTIDE SEQUENCE [LARGE SCALE GENOMIC DNA]</scope>
    <source>
        <strain evidence="11 12">A10</strain>
    </source>
</reference>
<keyword evidence="11" id="KW-0255">Endonuclease</keyword>